<dbReference type="Pfam" id="PF02563">
    <property type="entry name" value="Poly_export"/>
    <property type="match status" value="1"/>
</dbReference>
<proteinExistence type="inferred from homology"/>
<keyword evidence="10" id="KW-0626">Porin</keyword>
<dbReference type="InterPro" id="IPR003715">
    <property type="entry name" value="Poly_export_N"/>
</dbReference>
<evidence type="ECO:0000259" key="18">
    <source>
        <dbReference type="Pfam" id="PF22461"/>
    </source>
</evidence>
<feature type="chain" id="PRO_5046652261" evidence="15">
    <location>
        <begin position="27"/>
        <end position="920"/>
    </location>
</feature>
<feature type="domain" description="Soluble ligand binding" evidence="17">
    <location>
        <begin position="815"/>
        <end position="864"/>
    </location>
</feature>
<feature type="domain" description="Soluble ligand binding" evidence="17">
    <location>
        <begin position="295"/>
        <end position="344"/>
    </location>
</feature>
<feature type="domain" description="Polysaccharide export protein N-terminal" evidence="16">
    <location>
        <begin position="131"/>
        <end position="204"/>
    </location>
</feature>
<keyword evidence="5 19" id="KW-0762">Sugar transport</keyword>
<dbReference type="Proteomes" id="UP000634667">
    <property type="component" value="Unassembled WGS sequence"/>
</dbReference>
<evidence type="ECO:0000259" key="16">
    <source>
        <dbReference type="Pfam" id="PF02563"/>
    </source>
</evidence>
<keyword evidence="13" id="KW-0998">Cell outer membrane</keyword>
<feature type="signal peptide" evidence="15">
    <location>
        <begin position="1"/>
        <end position="26"/>
    </location>
</feature>
<accession>A0ABQ2WL23</accession>
<feature type="domain" description="Soluble ligand binding" evidence="17">
    <location>
        <begin position="682"/>
        <end position="717"/>
    </location>
</feature>
<keyword evidence="14" id="KW-0449">Lipoprotein</keyword>
<evidence type="ECO:0000256" key="9">
    <source>
        <dbReference type="ARBA" id="ARBA00023065"/>
    </source>
</evidence>
<dbReference type="InterPro" id="IPR049712">
    <property type="entry name" value="Poly_export"/>
</dbReference>
<organism evidence="19 20">
    <name type="scientific">Alishewanella tabrizica</name>
    <dbReference type="NCBI Taxonomy" id="671278"/>
    <lineage>
        <taxon>Bacteria</taxon>
        <taxon>Pseudomonadati</taxon>
        <taxon>Pseudomonadota</taxon>
        <taxon>Gammaproteobacteria</taxon>
        <taxon>Alteromonadales</taxon>
        <taxon>Alteromonadaceae</taxon>
        <taxon>Alishewanella</taxon>
    </lineage>
</organism>
<keyword evidence="11" id="KW-0472">Membrane</keyword>
<keyword evidence="6" id="KW-0812">Transmembrane</keyword>
<evidence type="ECO:0000256" key="7">
    <source>
        <dbReference type="ARBA" id="ARBA00022729"/>
    </source>
</evidence>
<evidence type="ECO:0000256" key="5">
    <source>
        <dbReference type="ARBA" id="ARBA00022597"/>
    </source>
</evidence>
<dbReference type="PANTHER" id="PTHR33619:SF3">
    <property type="entry name" value="POLYSACCHARIDE EXPORT PROTEIN GFCE-RELATED"/>
    <property type="match status" value="1"/>
</dbReference>
<evidence type="ECO:0000256" key="13">
    <source>
        <dbReference type="ARBA" id="ARBA00023237"/>
    </source>
</evidence>
<evidence type="ECO:0000256" key="8">
    <source>
        <dbReference type="ARBA" id="ARBA00023047"/>
    </source>
</evidence>
<sequence>MSLSTRFFRKLLVSTAALMMAASAFAQQPTAAQIEQFQRLPKAQQEALAKQYGVDLSSITGGSSANRLQSNSVDKLQPAANSNDMLLMQALADLEDKRKTPLSDEPAKLRRFGENLFDAQISTFAPVSNAPVPDNYRLGPDDTLLLQLYGKQSDNYELVVNREGSVNLPDLGPVNVVGLTFTEASSLIRNRISEANIGLQAAVTMGKLRTINVFVAGEAANPGMYAVSALTSVTQALFVSGGVSDIGSLRDIRVTRNGKVTARFDLYDLLLKGNNANDITLQHGDVVFVAPAGAVVAIEGEVRRPAYYELAQGETLGQLLTMAGGLQASAHVNAVSLQRSGPNGRELVNLNLNETSAQNFALRSGDKLVVPLLSQRVRDQVTIVGAVSRPGSYAWKTGMQLHHLLGNVWSDLLNSTDTDYALVVRRINNRGDVEVMQFNLLDAVDTSQSVDFSPLTLQPQDIVLVFHEVNQAFEREKLNSFIRKAVQTKLTHFTENALLSGDITATFFKQIESSSALIASTQYRFEDNALTEPALIESFVANMLQQLYVNPEYLALSKHFTRRELLYPLLQTLSKQSTDRRVIPIVSVSGDVKVPGEYPLPVNGNVAMLIEAAAGLNSSAYLPRAELSRFLAQQVERNGVEQQNINIDLGAILSGEQQDVTLASRDRVNVFTTPDWSQVRLVNIRGEVRFPGAYQVLKGEKLSDVIKRAGGFTSDAYPYGAVFTREAIKNREAEQAAKLLEQLKSDVASRALTSQNTLQVATGGSPLALLNELQTLEPVGRMVVDLEQIALGKADYDIEVEHQDSLFIPRNQTSVTIMGEVQHPGSHRFRTGLNVNDYLALAGGARKRADDKRVFVIRADGSVMIPNQSRWFSASSDELKPGDTIIMPLDTEYKDGLSMWAQVTQIFYQTAVAIAALNSF</sequence>
<protein>
    <submittedName>
        <fullName evidence="19">Sugar transporter</fullName>
    </submittedName>
</protein>
<evidence type="ECO:0000256" key="14">
    <source>
        <dbReference type="ARBA" id="ARBA00023288"/>
    </source>
</evidence>
<dbReference type="Gene3D" id="3.30.1950.10">
    <property type="entry name" value="wza like domain"/>
    <property type="match status" value="1"/>
</dbReference>
<evidence type="ECO:0000313" key="20">
    <source>
        <dbReference type="Proteomes" id="UP000634667"/>
    </source>
</evidence>
<keyword evidence="20" id="KW-1185">Reference proteome</keyword>
<dbReference type="Pfam" id="PF10531">
    <property type="entry name" value="SLBB"/>
    <property type="match status" value="4"/>
</dbReference>
<evidence type="ECO:0000256" key="1">
    <source>
        <dbReference type="ARBA" id="ARBA00004571"/>
    </source>
</evidence>
<feature type="domain" description="Soluble ligand binding" evidence="17">
    <location>
        <begin position="585"/>
        <end position="632"/>
    </location>
</feature>
<gene>
    <name evidence="19" type="primary">wza</name>
    <name evidence="19" type="ORF">GCM10008111_13480</name>
</gene>
<dbReference type="PANTHER" id="PTHR33619">
    <property type="entry name" value="POLYSACCHARIDE EXPORT PROTEIN GFCE-RELATED"/>
    <property type="match status" value="1"/>
</dbReference>
<evidence type="ECO:0000256" key="6">
    <source>
        <dbReference type="ARBA" id="ARBA00022692"/>
    </source>
</evidence>
<keyword evidence="7 15" id="KW-0732">Signal</keyword>
<comment type="caution">
    <text evidence="19">The sequence shown here is derived from an EMBL/GenBank/DDBJ whole genome shotgun (WGS) entry which is preliminary data.</text>
</comment>
<evidence type="ECO:0000256" key="10">
    <source>
        <dbReference type="ARBA" id="ARBA00023114"/>
    </source>
</evidence>
<evidence type="ECO:0000256" key="3">
    <source>
        <dbReference type="ARBA" id="ARBA00022448"/>
    </source>
</evidence>
<dbReference type="RefSeq" id="WP_189481821.1">
    <property type="nucleotide sequence ID" value="NZ_BMYR01000005.1"/>
</dbReference>
<keyword evidence="3" id="KW-0813">Transport</keyword>
<dbReference type="Gene3D" id="3.10.560.10">
    <property type="entry name" value="Outer membrane lipoprotein wza domain like"/>
    <property type="match status" value="6"/>
</dbReference>
<feature type="domain" description="SLBB" evidence="18">
    <location>
        <begin position="213"/>
        <end position="289"/>
    </location>
</feature>
<dbReference type="InterPro" id="IPR054765">
    <property type="entry name" value="SLBB_dom"/>
</dbReference>
<evidence type="ECO:0000256" key="11">
    <source>
        <dbReference type="ARBA" id="ARBA00023136"/>
    </source>
</evidence>
<evidence type="ECO:0000256" key="2">
    <source>
        <dbReference type="ARBA" id="ARBA00009450"/>
    </source>
</evidence>
<keyword evidence="12" id="KW-0564">Palmitate</keyword>
<keyword evidence="8" id="KW-0625">Polysaccharide transport</keyword>
<dbReference type="EMBL" id="BMYR01000005">
    <property type="protein sequence ID" value="GGW58780.1"/>
    <property type="molecule type" value="Genomic_DNA"/>
</dbReference>
<comment type="similarity">
    <text evidence="2">Belongs to the BexD/CtrA/VexA family.</text>
</comment>
<keyword evidence="4" id="KW-1134">Transmembrane beta strand</keyword>
<keyword evidence="9" id="KW-0406">Ion transport</keyword>
<evidence type="ECO:0000259" key="17">
    <source>
        <dbReference type="Pfam" id="PF10531"/>
    </source>
</evidence>
<dbReference type="Pfam" id="PF22461">
    <property type="entry name" value="SLBB_2"/>
    <property type="match status" value="1"/>
</dbReference>
<evidence type="ECO:0000256" key="4">
    <source>
        <dbReference type="ARBA" id="ARBA00022452"/>
    </source>
</evidence>
<evidence type="ECO:0000256" key="12">
    <source>
        <dbReference type="ARBA" id="ARBA00023139"/>
    </source>
</evidence>
<evidence type="ECO:0000313" key="19">
    <source>
        <dbReference type="EMBL" id="GGW58780.1"/>
    </source>
</evidence>
<name>A0ABQ2WL23_9ALTE</name>
<comment type="subcellular location">
    <subcellularLocation>
        <location evidence="1">Cell outer membrane</location>
        <topology evidence="1">Multi-pass membrane protein</topology>
    </subcellularLocation>
</comment>
<reference evidence="20" key="1">
    <citation type="journal article" date="2019" name="Int. J. Syst. Evol. Microbiol.">
        <title>The Global Catalogue of Microorganisms (GCM) 10K type strain sequencing project: providing services to taxonomists for standard genome sequencing and annotation.</title>
        <authorList>
            <consortium name="The Broad Institute Genomics Platform"/>
            <consortium name="The Broad Institute Genome Sequencing Center for Infectious Disease"/>
            <person name="Wu L."/>
            <person name="Ma J."/>
        </authorList>
    </citation>
    <scope>NUCLEOTIDE SEQUENCE [LARGE SCALE GENOMIC DNA]</scope>
    <source>
        <strain evidence="20">KCTC 23723</strain>
    </source>
</reference>
<evidence type="ECO:0000256" key="15">
    <source>
        <dbReference type="SAM" id="SignalP"/>
    </source>
</evidence>
<dbReference type="InterPro" id="IPR019554">
    <property type="entry name" value="Soluble_ligand-bd"/>
</dbReference>